<dbReference type="InterPro" id="IPR036388">
    <property type="entry name" value="WH-like_DNA-bd_sf"/>
</dbReference>
<dbReference type="NCBIfam" id="TIGR02885">
    <property type="entry name" value="spore_sigF"/>
    <property type="match status" value="1"/>
</dbReference>
<dbReference type="GO" id="GO:0006352">
    <property type="term" value="P:DNA-templated transcription initiation"/>
    <property type="evidence" value="ECO:0007669"/>
    <property type="project" value="InterPro"/>
</dbReference>
<dbReference type="InterPro" id="IPR013324">
    <property type="entry name" value="RNA_pol_sigma_r3/r4-like"/>
</dbReference>
<dbReference type="Pfam" id="PF04545">
    <property type="entry name" value="Sigma70_r4"/>
    <property type="match status" value="1"/>
</dbReference>
<evidence type="ECO:0000313" key="9">
    <source>
        <dbReference type="Proteomes" id="UP000092574"/>
    </source>
</evidence>
<dbReference type="InterPro" id="IPR007630">
    <property type="entry name" value="RNA_pol_sigma70_r4"/>
</dbReference>
<dbReference type="Gene3D" id="1.10.10.10">
    <property type="entry name" value="Winged helix-like DNA-binding domain superfamily/Winged helix DNA-binding domain"/>
    <property type="match status" value="2"/>
</dbReference>
<feature type="domain" description="RNA polymerase sigma-70" evidence="7">
    <location>
        <begin position="207"/>
        <end position="233"/>
    </location>
</feature>
<reference evidence="8" key="1">
    <citation type="submission" date="2017-04" db="EMBL/GenBank/DDBJ databases">
        <title>Complete Genome Sequences of Twelve Strains of a Stable Defined Moderately Diverse Mouse Microbiota 2 (sDMDMm2).</title>
        <authorList>
            <person name="Uchimura Y."/>
            <person name="Wyss M."/>
            <person name="Brugiroux S."/>
            <person name="Limenitakis J.P."/>
            <person name="Stecher B."/>
            <person name="McCoy K.D."/>
            <person name="Macpherson A.J."/>
        </authorList>
    </citation>
    <scope>NUCLEOTIDE SEQUENCE</scope>
    <source>
        <strain evidence="8">YL58</strain>
    </source>
</reference>
<dbReference type="PROSITE" id="PS00715">
    <property type="entry name" value="SIGMA70_1"/>
    <property type="match status" value="1"/>
</dbReference>
<dbReference type="InterPro" id="IPR014284">
    <property type="entry name" value="RNA_pol_sigma-70_dom"/>
</dbReference>
<dbReference type="EMBL" id="CP015405">
    <property type="protein sequence ID" value="ANU77107.1"/>
    <property type="molecule type" value="Genomic_DNA"/>
</dbReference>
<dbReference type="NCBIfam" id="NF004052">
    <property type="entry name" value="PRK05572.1"/>
    <property type="match status" value="1"/>
</dbReference>
<dbReference type="AlphaFoldDB" id="A0A1C7IBS1"/>
<evidence type="ECO:0000256" key="3">
    <source>
        <dbReference type="ARBA" id="ARBA00023125"/>
    </source>
</evidence>
<dbReference type="InterPro" id="IPR000943">
    <property type="entry name" value="RNA_pol_sigma70"/>
</dbReference>
<dbReference type="STRING" id="1796616.A4V09_15875"/>
<keyword evidence="4 5" id="KW-0804">Transcription</keyword>
<dbReference type="PANTHER" id="PTHR30385:SF4">
    <property type="entry name" value="RNA POLYMERASE SIGMA-E FACTOR"/>
    <property type="match status" value="1"/>
</dbReference>
<dbReference type="InterPro" id="IPR007627">
    <property type="entry name" value="RNA_pol_sigma70_r2"/>
</dbReference>
<dbReference type="NCBIfam" id="TIGR02937">
    <property type="entry name" value="sigma70-ECF"/>
    <property type="match status" value="1"/>
</dbReference>
<dbReference type="Proteomes" id="UP000092574">
    <property type="component" value="Chromosome"/>
</dbReference>
<evidence type="ECO:0000256" key="5">
    <source>
        <dbReference type="RuleBase" id="RU362124"/>
    </source>
</evidence>
<dbReference type="SUPFAM" id="SSF88659">
    <property type="entry name" value="Sigma3 and sigma4 domains of RNA polymerase sigma factors"/>
    <property type="match status" value="2"/>
</dbReference>
<dbReference type="InterPro" id="IPR014236">
    <property type="entry name" value="RNA_pol_sigma-F"/>
</dbReference>
<dbReference type="KEGG" id="byl:A4V09_15875"/>
<accession>A0A1C7IBS1</accession>
<keyword evidence="3 5" id="KW-0238">DNA-binding</keyword>
<evidence type="ECO:0000256" key="1">
    <source>
        <dbReference type="ARBA" id="ARBA00023015"/>
    </source>
</evidence>
<comment type="similarity">
    <text evidence="5">Belongs to the sigma-70 factor family.</text>
</comment>
<gene>
    <name evidence="8" type="ORF">A4V09_15875</name>
</gene>
<comment type="function">
    <text evidence="5">Sigma factors are initiation factors that promote the attachment of RNA polymerase to specific initiation sites and are then released.</text>
</comment>
<evidence type="ECO:0000313" key="8">
    <source>
        <dbReference type="EMBL" id="ANU77107.1"/>
    </source>
</evidence>
<dbReference type="CDD" id="cd06171">
    <property type="entry name" value="Sigma70_r4"/>
    <property type="match status" value="1"/>
</dbReference>
<name>A0A1C7IBS1_9FIRM</name>
<evidence type="ECO:0000256" key="4">
    <source>
        <dbReference type="ARBA" id="ARBA00023163"/>
    </source>
</evidence>
<keyword evidence="2 5" id="KW-0731">Sigma factor</keyword>
<dbReference type="PRINTS" id="PR00046">
    <property type="entry name" value="SIGMA70FCT"/>
</dbReference>
<dbReference type="Pfam" id="PF04542">
    <property type="entry name" value="Sigma70_r2"/>
    <property type="match status" value="1"/>
</dbReference>
<dbReference type="PANTHER" id="PTHR30385">
    <property type="entry name" value="SIGMA FACTOR F FLAGELLAR"/>
    <property type="match status" value="1"/>
</dbReference>
<dbReference type="RefSeq" id="WP_065543238.1">
    <property type="nucleotide sequence ID" value="NZ_CP015405.2"/>
</dbReference>
<evidence type="ECO:0000259" key="7">
    <source>
        <dbReference type="PROSITE" id="PS00716"/>
    </source>
</evidence>
<dbReference type="InterPro" id="IPR014322">
    <property type="entry name" value="RNA_pol_sigma-B/F/G"/>
</dbReference>
<protein>
    <recommendedName>
        <fullName evidence="5">RNA polymerase sigma factor</fullName>
    </recommendedName>
</protein>
<sequence>MEDILALIGRAHQGDKEARDTLVEKNIGLVHSIVRRFLNRGVEAEDLFQIGSIGLLKAIDKFDTSYDVKFSTYAVPMITGEIKRFLRDDGMMKVSRSLKEICCRAYTAREELMIENGREPEMDEIAERIAVTREELVMAMESGAQIESLQKTIYQGDGTDISLEDKIEEQRNDQEHLLNRMMLEQMLGTLNPEERKLIYMRFFQEKTQTQIAGELGISQVQVSRLEKKILNCLREKL</sequence>
<keyword evidence="1 5" id="KW-0805">Transcription regulation</keyword>
<dbReference type="PROSITE" id="PS00716">
    <property type="entry name" value="SIGMA70_2"/>
    <property type="match status" value="1"/>
</dbReference>
<evidence type="ECO:0000259" key="6">
    <source>
        <dbReference type="PROSITE" id="PS00715"/>
    </source>
</evidence>
<dbReference type="PIRSF" id="PIRSF000770">
    <property type="entry name" value="RNA_pol_sigma-SigE/K"/>
    <property type="match status" value="1"/>
</dbReference>
<dbReference type="GO" id="GO:0003677">
    <property type="term" value="F:DNA binding"/>
    <property type="evidence" value="ECO:0007669"/>
    <property type="project" value="UniProtKB-KW"/>
</dbReference>
<dbReference type="GO" id="GO:0016987">
    <property type="term" value="F:sigma factor activity"/>
    <property type="evidence" value="ECO:0007669"/>
    <property type="project" value="UniProtKB-KW"/>
</dbReference>
<dbReference type="SUPFAM" id="SSF88946">
    <property type="entry name" value="Sigma2 domain of RNA polymerase sigma factors"/>
    <property type="match status" value="1"/>
</dbReference>
<dbReference type="Gene3D" id="1.20.120.1810">
    <property type="match status" value="1"/>
</dbReference>
<dbReference type="NCBIfam" id="TIGR02980">
    <property type="entry name" value="SigBFG"/>
    <property type="match status" value="1"/>
</dbReference>
<evidence type="ECO:0000256" key="2">
    <source>
        <dbReference type="ARBA" id="ARBA00023082"/>
    </source>
</evidence>
<organism evidence="8 9">
    <name type="scientific">Blautia pseudococcoides</name>
    <dbReference type="NCBI Taxonomy" id="1796616"/>
    <lineage>
        <taxon>Bacteria</taxon>
        <taxon>Bacillati</taxon>
        <taxon>Bacillota</taxon>
        <taxon>Clostridia</taxon>
        <taxon>Lachnospirales</taxon>
        <taxon>Lachnospiraceae</taxon>
        <taxon>Blautia</taxon>
    </lineage>
</organism>
<dbReference type="InterPro" id="IPR013325">
    <property type="entry name" value="RNA_pol_sigma_r2"/>
</dbReference>
<dbReference type="OrthoDB" id="9809557at2"/>
<proteinExistence type="inferred from homology"/>
<keyword evidence="9" id="KW-1185">Reference proteome</keyword>
<feature type="domain" description="RNA polymerase sigma-70" evidence="6">
    <location>
        <begin position="46"/>
        <end position="59"/>
    </location>
</feature>